<evidence type="ECO:0000256" key="1">
    <source>
        <dbReference type="SAM" id="SignalP"/>
    </source>
</evidence>
<sequence length="281" mass="32070">MNWILLLLLCLVISVSINSSLICSMSDTNGEECCTSLVPYVKPVILREFFGDHRNVTIGGRMFRLHQDWQRNGVAGVIWDSGIVLARYISEHPELVANRTVLELGAGLGLPSIISTYQNAKLIHVTDRLSAVSLLGENVRQNANNDCDMKIFAFDWNIDKLPQKYQVILGADLIYGGITFEPLVKLFEDASDHDTVIYLCSKIRYERDQDFYRQLLQKQFDVREIFYETEFAVNIFEIKKLANYCSTRMYEEKKNVTTDAVILSMCDECGIKSLVLMRNGL</sequence>
<dbReference type="STRING" id="1147741.A0A0R3RG16"/>
<accession>A0A0R3RG16</accession>
<dbReference type="Pfam" id="PF10294">
    <property type="entry name" value="Methyltransf_16"/>
    <property type="match status" value="1"/>
</dbReference>
<keyword evidence="2" id="KW-1185">Reference proteome</keyword>
<name>A0A0R3RG16_9BILA</name>
<feature type="chain" id="PRO_5006447481" evidence="1">
    <location>
        <begin position="20"/>
        <end position="281"/>
    </location>
</feature>
<evidence type="ECO:0000313" key="2">
    <source>
        <dbReference type="Proteomes" id="UP000050640"/>
    </source>
</evidence>
<dbReference type="InterPro" id="IPR029063">
    <property type="entry name" value="SAM-dependent_MTases_sf"/>
</dbReference>
<dbReference type="WBParaSite" id="EEL_0000033001-mRNA-1">
    <property type="protein sequence ID" value="EEL_0000033001-mRNA-1"/>
    <property type="gene ID" value="EEL_0000033001"/>
</dbReference>
<evidence type="ECO:0000313" key="3">
    <source>
        <dbReference type="WBParaSite" id="EEL_0000033001-mRNA-1"/>
    </source>
</evidence>
<dbReference type="Gene3D" id="3.40.50.150">
    <property type="entry name" value="Vaccinia Virus protein VP39"/>
    <property type="match status" value="1"/>
</dbReference>
<reference evidence="3" key="1">
    <citation type="submission" date="2017-02" db="UniProtKB">
        <authorList>
            <consortium name="WormBaseParasite"/>
        </authorList>
    </citation>
    <scope>IDENTIFICATION</scope>
</reference>
<protein>
    <submittedName>
        <fullName evidence="3">Methyltransferase</fullName>
    </submittedName>
</protein>
<dbReference type="InterPro" id="IPR019410">
    <property type="entry name" value="Methyltransf_16"/>
</dbReference>
<dbReference type="AlphaFoldDB" id="A0A0R3RG16"/>
<dbReference type="PANTHER" id="PTHR14614:SF132">
    <property type="entry name" value="PROTEIN-LYSINE METHYLTRANSFERASE C42C1.13"/>
    <property type="match status" value="1"/>
</dbReference>
<dbReference type="SUPFAM" id="SSF53335">
    <property type="entry name" value="S-adenosyl-L-methionine-dependent methyltransferases"/>
    <property type="match status" value="1"/>
</dbReference>
<proteinExistence type="predicted"/>
<dbReference type="Proteomes" id="UP000050640">
    <property type="component" value="Unplaced"/>
</dbReference>
<feature type="signal peptide" evidence="1">
    <location>
        <begin position="1"/>
        <end position="19"/>
    </location>
</feature>
<organism evidence="2 3">
    <name type="scientific">Elaeophora elaphi</name>
    <dbReference type="NCBI Taxonomy" id="1147741"/>
    <lineage>
        <taxon>Eukaryota</taxon>
        <taxon>Metazoa</taxon>
        <taxon>Ecdysozoa</taxon>
        <taxon>Nematoda</taxon>
        <taxon>Chromadorea</taxon>
        <taxon>Rhabditida</taxon>
        <taxon>Spirurina</taxon>
        <taxon>Spiruromorpha</taxon>
        <taxon>Filarioidea</taxon>
        <taxon>Onchocercidae</taxon>
        <taxon>Elaeophora</taxon>
    </lineage>
</organism>
<dbReference type="PANTHER" id="PTHR14614">
    <property type="entry name" value="HEPATOCELLULAR CARCINOMA-ASSOCIATED ANTIGEN"/>
    <property type="match status" value="1"/>
</dbReference>
<keyword evidence="1" id="KW-0732">Signal</keyword>